<keyword evidence="4 10" id="KW-0808">Transferase</keyword>
<dbReference type="Pfam" id="PF00288">
    <property type="entry name" value="GHMP_kinases_N"/>
    <property type="match status" value="1"/>
</dbReference>
<evidence type="ECO:0000256" key="8">
    <source>
        <dbReference type="ARBA" id="ARBA00023229"/>
    </source>
</evidence>
<keyword evidence="5 10" id="KW-0547">Nucleotide-binding</keyword>
<dbReference type="EC" id="2.7.1.148" evidence="2 10"/>
<keyword evidence="6 10" id="KW-0418">Kinase</keyword>
<dbReference type="GO" id="GO:0016301">
    <property type="term" value="F:kinase activity"/>
    <property type="evidence" value="ECO:0007669"/>
    <property type="project" value="UniProtKB-KW"/>
</dbReference>
<dbReference type="NCBIfam" id="NF011202">
    <property type="entry name" value="PRK14608.1"/>
    <property type="match status" value="1"/>
</dbReference>
<dbReference type="SUPFAM" id="SSF55060">
    <property type="entry name" value="GHMP Kinase, C-terminal domain"/>
    <property type="match status" value="1"/>
</dbReference>
<evidence type="ECO:0000256" key="6">
    <source>
        <dbReference type="ARBA" id="ARBA00022777"/>
    </source>
</evidence>
<dbReference type="RefSeq" id="WP_166930371.1">
    <property type="nucleotide sequence ID" value="NZ_BAAADD010000001.1"/>
</dbReference>
<gene>
    <name evidence="10" type="primary">ispE</name>
    <name evidence="13" type="ORF">GCM10008942_01040</name>
</gene>
<dbReference type="NCBIfam" id="TIGR00154">
    <property type="entry name" value="ispE"/>
    <property type="match status" value="1"/>
</dbReference>
<dbReference type="SUPFAM" id="SSF54211">
    <property type="entry name" value="Ribosomal protein S5 domain 2-like"/>
    <property type="match status" value="1"/>
</dbReference>
<proteinExistence type="inferred from homology"/>
<dbReference type="Proteomes" id="UP001499951">
    <property type="component" value="Unassembled WGS sequence"/>
</dbReference>
<organism evidence="13 14">
    <name type="scientific">Rhizomicrobium electricum</name>
    <dbReference type="NCBI Taxonomy" id="480070"/>
    <lineage>
        <taxon>Bacteria</taxon>
        <taxon>Pseudomonadati</taxon>
        <taxon>Pseudomonadota</taxon>
        <taxon>Alphaproteobacteria</taxon>
        <taxon>Micropepsales</taxon>
        <taxon>Micropepsaceae</taxon>
        <taxon>Rhizomicrobium</taxon>
    </lineage>
</organism>
<name>A0ABN1E0F0_9PROT</name>
<accession>A0ABN1E0F0</accession>
<sequence>MARAPAKINLFLHVGDKRADGFHALQSLVAFTEAGDDLAFAPDDALTLAIDGPFGAELSAGDDNLVVKAARVFEPALGAAKGAHITLTKNLPVASGIGGGSADCAATLRGLNALWGLGLDTAALQEIGASLGSDVPVCITCQPQWMEGRGEILTELPALPDLAVVLVNPGVGVPTGKVFGALKERRGVGLPLPPKFASADDLVAYLKDTANDLEAPARVIAPVIGDVLDFIAGQGALLSRMSGSGATCFGLFENGTHAARAAEAIRAAHPGWWAVASRLSGRIYD</sequence>
<evidence type="ECO:0000259" key="11">
    <source>
        <dbReference type="Pfam" id="PF00288"/>
    </source>
</evidence>
<comment type="catalytic activity">
    <reaction evidence="10">
        <text>4-CDP-2-C-methyl-D-erythritol + ATP = 4-CDP-2-C-methyl-D-erythritol 2-phosphate + ADP + H(+)</text>
        <dbReference type="Rhea" id="RHEA:18437"/>
        <dbReference type="ChEBI" id="CHEBI:15378"/>
        <dbReference type="ChEBI" id="CHEBI:30616"/>
        <dbReference type="ChEBI" id="CHEBI:57823"/>
        <dbReference type="ChEBI" id="CHEBI:57919"/>
        <dbReference type="ChEBI" id="CHEBI:456216"/>
        <dbReference type="EC" id="2.7.1.148"/>
    </reaction>
</comment>
<feature type="active site" evidence="10">
    <location>
        <position position="7"/>
    </location>
</feature>
<evidence type="ECO:0000256" key="5">
    <source>
        <dbReference type="ARBA" id="ARBA00022741"/>
    </source>
</evidence>
<keyword evidence="14" id="KW-1185">Reference proteome</keyword>
<dbReference type="HAMAP" id="MF_00061">
    <property type="entry name" value="IspE"/>
    <property type="match status" value="1"/>
</dbReference>
<feature type="domain" description="GHMP kinase C-terminal" evidence="12">
    <location>
        <begin position="211"/>
        <end position="268"/>
    </location>
</feature>
<dbReference type="Gene3D" id="3.30.70.890">
    <property type="entry name" value="GHMP kinase, C-terminal domain"/>
    <property type="match status" value="1"/>
</dbReference>
<dbReference type="InterPro" id="IPR020568">
    <property type="entry name" value="Ribosomal_Su5_D2-typ_SF"/>
</dbReference>
<reference evidence="13 14" key="1">
    <citation type="journal article" date="2019" name="Int. J. Syst. Evol. Microbiol.">
        <title>The Global Catalogue of Microorganisms (GCM) 10K type strain sequencing project: providing services to taxonomists for standard genome sequencing and annotation.</title>
        <authorList>
            <consortium name="The Broad Institute Genomics Platform"/>
            <consortium name="The Broad Institute Genome Sequencing Center for Infectious Disease"/>
            <person name="Wu L."/>
            <person name="Ma J."/>
        </authorList>
    </citation>
    <scope>NUCLEOTIDE SEQUENCE [LARGE SCALE GENOMIC DNA]</scope>
    <source>
        <strain evidence="13 14">JCM 15089</strain>
    </source>
</reference>
<evidence type="ECO:0000256" key="10">
    <source>
        <dbReference type="HAMAP-Rule" id="MF_00061"/>
    </source>
</evidence>
<keyword evidence="8 10" id="KW-0414">Isoprene biosynthesis</keyword>
<evidence type="ECO:0000256" key="9">
    <source>
        <dbReference type="ARBA" id="ARBA00032554"/>
    </source>
</evidence>
<dbReference type="EMBL" id="BAAADD010000001">
    <property type="protein sequence ID" value="GAA0556364.1"/>
    <property type="molecule type" value="Genomic_DNA"/>
</dbReference>
<evidence type="ECO:0000256" key="4">
    <source>
        <dbReference type="ARBA" id="ARBA00022679"/>
    </source>
</evidence>
<dbReference type="Gene3D" id="3.30.230.10">
    <property type="match status" value="1"/>
</dbReference>
<comment type="pathway">
    <text evidence="10">Isoprenoid biosynthesis; isopentenyl diphosphate biosynthesis via DXP pathway; isopentenyl diphosphate from 1-deoxy-D-xylulose 5-phosphate: step 3/6.</text>
</comment>
<dbReference type="InterPro" id="IPR013750">
    <property type="entry name" value="GHMP_kinase_C_dom"/>
</dbReference>
<dbReference type="PANTHER" id="PTHR43527">
    <property type="entry name" value="4-DIPHOSPHOCYTIDYL-2-C-METHYL-D-ERYTHRITOL KINASE, CHLOROPLASTIC"/>
    <property type="match status" value="1"/>
</dbReference>
<evidence type="ECO:0000256" key="7">
    <source>
        <dbReference type="ARBA" id="ARBA00022840"/>
    </source>
</evidence>
<evidence type="ECO:0000256" key="2">
    <source>
        <dbReference type="ARBA" id="ARBA00012052"/>
    </source>
</evidence>
<comment type="function">
    <text evidence="10">Catalyzes the phosphorylation of the position 2 hydroxy group of 4-diphosphocytidyl-2C-methyl-D-erythritol.</text>
</comment>
<protein>
    <recommendedName>
        <fullName evidence="3 10">4-diphosphocytidyl-2-C-methyl-D-erythritol kinase</fullName>
        <shortName evidence="10">CMK</shortName>
        <ecNumber evidence="2 10">2.7.1.148</ecNumber>
    </recommendedName>
    <alternativeName>
        <fullName evidence="9 10">4-(cytidine-5'-diphospho)-2-C-methyl-D-erythritol kinase</fullName>
    </alternativeName>
</protein>
<dbReference type="InterPro" id="IPR014721">
    <property type="entry name" value="Ribsml_uS5_D2-typ_fold_subgr"/>
</dbReference>
<keyword evidence="7 10" id="KW-0067">ATP-binding</keyword>
<dbReference type="PANTHER" id="PTHR43527:SF2">
    <property type="entry name" value="4-DIPHOSPHOCYTIDYL-2-C-METHYL-D-ERYTHRITOL KINASE, CHLOROPLASTIC"/>
    <property type="match status" value="1"/>
</dbReference>
<dbReference type="InterPro" id="IPR036554">
    <property type="entry name" value="GHMP_kinase_C_sf"/>
</dbReference>
<evidence type="ECO:0000259" key="12">
    <source>
        <dbReference type="Pfam" id="PF08544"/>
    </source>
</evidence>
<dbReference type="InterPro" id="IPR006204">
    <property type="entry name" value="GHMP_kinase_N_dom"/>
</dbReference>
<evidence type="ECO:0000256" key="3">
    <source>
        <dbReference type="ARBA" id="ARBA00017473"/>
    </source>
</evidence>
<evidence type="ECO:0000313" key="14">
    <source>
        <dbReference type="Proteomes" id="UP001499951"/>
    </source>
</evidence>
<dbReference type="InterPro" id="IPR004424">
    <property type="entry name" value="IspE"/>
</dbReference>
<feature type="active site" evidence="10">
    <location>
        <position position="134"/>
    </location>
</feature>
<evidence type="ECO:0000256" key="1">
    <source>
        <dbReference type="ARBA" id="ARBA00009684"/>
    </source>
</evidence>
<comment type="similarity">
    <text evidence="1 10">Belongs to the GHMP kinase family. IspE subfamily.</text>
</comment>
<dbReference type="PIRSF" id="PIRSF010376">
    <property type="entry name" value="IspE"/>
    <property type="match status" value="1"/>
</dbReference>
<feature type="domain" description="GHMP kinase N-terminal" evidence="11">
    <location>
        <begin position="64"/>
        <end position="139"/>
    </location>
</feature>
<evidence type="ECO:0000313" key="13">
    <source>
        <dbReference type="EMBL" id="GAA0556364.1"/>
    </source>
</evidence>
<feature type="binding site" evidence="10">
    <location>
        <begin position="92"/>
        <end position="102"/>
    </location>
    <ligand>
        <name>ATP</name>
        <dbReference type="ChEBI" id="CHEBI:30616"/>
    </ligand>
</feature>
<comment type="caution">
    <text evidence="13">The sequence shown here is derived from an EMBL/GenBank/DDBJ whole genome shotgun (WGS) entry which is preliminary data.</text>
</comment>
<dbReference type="Pfam" id="PF08544">
    <property type="entry name" value="GHMP_kinases_C"/>
    <property type="match status" value="1"/>
</dbReference>